<protein>
    <submittedName>
        <fullName evidence="1">Uncharacterized protein</fullName>
    </submittedName>
</protein>
<gene>
    <name evidence="1" type="ORF">SteCoe_28628</name>
</gene>
<sequence>MSLYAGYKNNTKIITKDSDEAHLPVLEKLDSVLSGLHEPGKAPNGIITASTTVLKKIESLCDAYLNSNDDVKEEDD</sequence>
<dbReference type="Proteomes" id="UP000187209">
    <property type="component" value="Unassembled WGS sequence"/>
</dbReference>
<organism evidence="1 2">
    <name type="scientific">Stentor coeruleus</name>
    <dbReference type="NCBI Taxonomy" id="5963"/>
    <lineage>
        <taxon>Eukaryota</taxon>
        <taxon>Sar</taxon>
        <taxon>Alveolata</taxon>
        <taxon>Ciliophora</taxon>
        <taxon>Postciliodesmatophora</taxon>
        <taxon>Heterotrichea</taxon>
        <taxon>Heterotrichida</taxon>
        <taxon>Stentoridae</taxon>
        <taxon>Stentor</taxon>
    </lineage>
</organism>
<evidence type="ECO:0000313" key="2">
    <source>
        <dbReference type="Proteomes" id="UP000187209"/>
    </source>
</evidence>
<accession>A0A1R2B7S7</accession>
<name>A0A1R2B7S7_9CILI</name>
<dbReference type="AlphaFoldDB" id="A0A1R2B7S7"/>
<comment type="caution">
    <text evidence="1">The sequence shown here is derived from an EMBL/GenBank/DDBJ whole genome shotgun (WGS) entry which is preliminary data.</text>
</comment>
<reference evidence="1 2" key="1">
    <citation type="submission" date="2016-11" db="EMBL/GenBank/DDBJ databases">
        <title>The macronuclear genome of Stentor coeruleus: a giant cell with tiny introns.</title>
        <authorList>
            <person name="Slabodnick M."/>
            <person name="Ruby J.G."/>
            <person name="Reiff S.B."/>
            <person name="Swart E.C."/>
            <person name="Gosai S."/>
            <person name="Prabakaran S."/>
            <person name="Witkowska E."/>
            <person name="Larue G.E."/>
            <person name="Fisher S."/>
            <person name="Freeman R.M."/>
            <person name="Gunawardena J."/>
            <person name="Chu W."/>
            <person name="Stover N.A."/>
            <person name="Gregory B.D."/>
            <person name="Nowacki M."/>
            <person name="Derisi J."/>
            <person name="Roy S.W."/>
            <person name="Marshall W.F."/>
            <person name="Sood P."/>
        </authorList>
    </citation>
    <scope>NUCLEOTIDE SEQUENCE [LARGE SCALE GENOMIC DNA]</scope>
    <source>
        <strain evidence="1">WM001</strain>
    </source>
</reference>
<proteinExistence type="predicted"/>
<evidence type="ECO:0000313" key="1">
    <source>
        <dbReference type="EMBL" id="OMJ72827.1"/>
    </source>
</evidence>
<dbReference type="EMBL" id="MPUH01000870">
    <property type="protein sequence ID" value="OMJ72827.1"/>
    <property type="molecule type" value="Genomic_DNA"/>
</dbReference>
<keyword evidence="2" id="KW-1185">Reference proteome</keyword>